<dbReference type="Proteomes" id="UP000002038">
    <property type="component" value="Unassembled WGS sequence"/>
</dbReference>
<dbReference type="RefSeq" id="XP_031576169.1">
    <property type="nucleotide sequence ID" value="XM_031724248.1"/>
</dbReference>
<evidence type="ECO:0000256" key="1">
    <source>
        <dbReference type="SAM" id="Phobius"/>
    </source>
</evidence>
<reference evidence="3" key="1">
    <citation type="journal article" date="2015" name="PLoS Genet.">
        <title>The dynamic genome and transcriptome of the human fungal pathogen Blastomyces and close relative Emmonsia.</title>
        <authorList>
            <person name="Munoz J.F."/>
            <person name="Gauthier G.M."/>
            <person name="Desjardins C.A."/>
            <person name="Gallo J.E."/>
            <person name="Holder J."/>
            <person name="Sullivan T.D."/>
            <person name="Marty A.J."/>
            <person name="Carmen J.C."/>
            <person name="Chen Z."/>
            <person name="Ding L."/>
            <person name="Gujja S."/>
            <person name="Magrini V."/>
            <person name="Misas E."/>
            <person name="Mitreva M."/>
            <person name="Priest M."/>
            <person name="Saif S."/>
            <person name="Whiston E.A."/>
            <person name="Young S."/>
            <person name="Zeng Q."/>
            <person name="Goldman W.E."/>
            <person name="Mardis E.R."/>
            <person name="Taylor J.W."/>
            <person name="McEwen J.G."/>
            <person name="Clay O.K."/>
            <person name="Klein B.S."/>
            <person name="Cuomo C.A."/>
        </authorList>
    </citation>
    <scope>NUCLEOTIDE SEQUENCE [LARGE SCALE GENOMIC DNA]</scope>
    <source>
        <strain evidence="3">SLH14081</strain>
    </source>
</reference>
<dbReference type="VEuPathDB" id="FungiDB:BDBG_16257"/>
<accession>A0A179UB73</accession>
<keyword evidence="1" id="KW-0472">Membrane</keyword>
<protein>
    <submittedName>
        <fullName evidence="2">Uncharacterized protein</fullName>
    </submittedName>
</protein>
<proteinExistence type="predicted"/>
<evidence type="ECO:0000313" key="2">
    <source>
        <dbReference type="EMBL" id="OAT04407.1"/>
    </source>
</evidence>
<evidence type="ECO:0000313" key="3">
    <source>
        <dbReference type="Proteomes" id="UP000002038"/>
    </source>
</evidence>
<keyword evidence="1" id="KW-0812">Transmembrane</keyword>
<feature type="transmembrane region" description="Helical" evidence="1">
    <location>
        <begin position="73"/>
        <end position="97"/>
    </location>
</feature>
<feature type="non-terminal residue" evidence="2">
    <location>
        <position position="160"/>
    </location>
</feature>
<dbReference type="EMBL" id="GG657449">
    <property type="protein sequence ID" value="OAT04407.1"/>
    <property type="molecule type" value="Genomic_DNA"/>
</dbReference>
<organism evidence="2 3">
    <name type="scientific">Blastomyces gilchristii (strain SLH14081)</name>
    <name type="common">Blastomyces dermatitidis</name>
    <dbReference type="NCBI Taxonomy" id="559298"/>
    <lineage>
        <taxon>Eukaryota</taxon>
        <taxon>Fungi</taxon>
        <taxon>Dikarya</taxon>
        <taxon>Ascomycota</taxon>
        <taxon>Pezizomycotina</taxon>
        <taxon>Eurotiomycetes</taxon>
        <taxon>Eurotiomycetidae</taxon>
        <taxon>Onygenales</taxon>
        <taxon>Ajellomycetaceae</taxon>
        <taxon>Blastomyces</taxon>
    </lineage>
</organism>
<dbReference type="AlphaFoldDB" id="A0A179UB73"/>
<dbReference type="GeneID" id="42528443"/>
<dbReference type="KEGG" id="bgh:BDBG_16257"/>
<feature type="non-terminal residue" evidence="2">
    <location>
        <position position="1"/>
    </location>
</feature>
<keyword evidence="3" id="KW-1185">Reference proteome</keyword>
<sequence length="160" mass="17409">SSHIDRFTSADDSELNIESLIENLKNMIMKELFMSCIIRSFTSLSAFSVSFSATSSQSSTPASMSGSPAFTTSVPATLTSATSGFIISAFIISSSYFKKILCRLNKSCFSAFTSVSEIILIEDDNITETTFFYSQASSVTFSPFSAEKIVHTSDYKHSAL</sequence>
<name>A0A179UB73_BLAGS</name>
<gene>
    <name evidence="2" type="ORF">BDBG_16257</name>
</gene>
<keyword evidence="1" id="KW-1133">Transmembrane helix</keyword>
<feature type="transmembrane region" description="Helical" evidence="1">
    <location>
        <begin position="32"/>
        <end position="53"/>
    </location>
</feature>